<dbReference type="EMBL" id="JBITLV010000010">
    <property type="protein sequence ID" value="MFI7589824.1"/>
    <property type="molecule type" value="Genomic_DNA"/>
</dbReference>
<keyword evidence="4" id="KW-1185">Reference proteome</keyword>
<name>A0ABW8ATZ7_9ACTN</name>
<reference evidence="3 4" key="1">
    <citation type="submission" date="2024-10" db="EMBL/GenBank/DDBJ databases">
        <title>The Natural Products Discovery Center: Release of the First 8490 Sequenced Strains for Exploring Actinobacteria Biosynthetic Diversity.</title>
        <authorList>
            <person name="Kalkreuter E."/>
            <person name="Kautsar S.A."/>
            <person name="Yang D."/>
            <person name="Bader C.D."/>
            <person name="Teijaro C.N."/>
            <person name="Fluegel L."/>
            <person name="Davis C.M."/>
            <person name="Simpson J.R."/>
            <person name="Lauterbach L."/>
            <person name="Steele A.D."/>
            <person name="Gui C."/>
            <person name="Meng S."/>
            <person name="Li G."/>
            <person name="Viehrig K."/>
            <person name="Ye F."/>
            <person name="Su P."/>
            <person name="Kiefer A.F."/>
            <person name="Nichols A."/>
            <person name="Cepeda A.J."/>
            <person name="Yan W."/>
            <person name="Fan B."/>
            <person name="Jiang Y."/>
            <person name="Adhikari A."/>
            <person name="Zheng C.-J."/>
            <person name="Schuster L."/>
            <person name="Cowan T.M."/>
            <person name="Smanski M.J."/>
            <person name="Chevrette M.G."/>
            <person name="De Carvalho L.P.S."/>
            <person name="Shen B."/>
        </authorList>
    </citation>
    <scope>NUCLEOTIDE SEQUENCE [LARGE SCALE GENOMIC DNA]</scope>
    <source>
        <strain evidence="3 4">NPDC049639</strain>
    </source>
</reference>
<proteinExistence type="inferred from homology"/>
<protein>
    <submittedName>
        <fullName evidence="3">SRPBCC family protein</fullName>
    </submittedName>
</protein>
<comment type="similarity">
    <text evidence="1">Belongs to the AHA1 family.</text>
</comment>
<gene>
    <name evidence="3" type="ORF">ACIB24_22365</name>
</gene>
<dbReference type="Gene3D" id="3.30.530.20">
    <property type="match status" value="1"/>
</dbReference>
<comment type="caution">
    <text evidence="3">The sequence shown here is derived from an EMBL/GenBank/DDBJ whole genome shotgun (WGS) entry which is preliminary data.</text>
</comment>
<dbReference type="RefSeq" id="WP_398284425.1">
    <property type="nucleotide sequence ID" value="NZ_JBITLV010000010.1"/>
</dbReference>
<dbReference type="Proteomes" id="UP001612915">
    <property type="component" value="Unassembled WGS sequence"/>
</dbReference>
<dbReference type="SUPFAM" id="SSF55961">
    <property type="entry name" value="Bet v1-like"/>
    <property type="match status" value="1"/>
</dbReference>
<feature type="domain" description="Activator of Hsp90 ATPase homologue 1/2-like C-terminal" evidence="2">
    <location>
        <begin position="30"/>
        <end position="160"/>
    </location>
</feature>
<dbReference type="Pfam" id="PF08327">
    <property type="entry name" value="AHSA1"/>
    <property type="match status" value="1"/>
</dbReference>
<dbReference type="InterPro" id="IPR023393">
    <property type="entry name" value="START-like_dom_sf"/>
</dbReference>
<sequence length="165" mass="18571">MTVTNGTTTHSAVVTLPSDTTILIVREFAAPRPLVWRAWTEPELIKRWWSGQRGETTLVESDFRVGGRWRQVMVATGGFEVAFHGEFREIVEPERIVQTETFEAFPDAYSVNTLTFTDLGGDRTRVEMLIEHTEPAHRDMHVQSGMEGGLQEALDLLEQLAVTLG</sequence>
<evidence type="ECO:0000313" key="3">
    <source>
        <dbReference type="EMBL" id="MFI7589824.1"/>
    </source>
</evidence>
<accession>A0ABW8ATZ7</accession>
<evidence type="ECO:0000256" key="1">
    <source>
        <dbReference type="ARBA" id="ARBA00006817"/>
    </source>
</evidence>
<evidence type="ECO:0000313" key="4">
    <source>
        <dbReference type="Proteomes" id="UP001612915"/>
    </source>
</evidence>
<evidence type="ECO:0000259" key="2">
    <source>
        <dbReference type="Pfam" id="PF08327"/>
    </source>
</evidence>
<dbReference type="InterPro" id="IPR013538">
    <property type="entry name" value="ASHA1/2-like_C"/>
</dbReference>
<organism evidence="3 4">
    <name type="scientific">Spongisporangium articulatum</name>
    <dbReference type="NCBI Taxonomy" id="3362603"/>
    <lineage>
        <taxon>Bacteria</taxon>
        <taxon>Bacillati</taxon>
        <taxon>Actinomycetota</taxon>
        <taxon>Actinomycetes</taxon>
        <taxon>Kineosporiales</taxon>
        <taxon>Kineosporiaceae</taxon>
        <taxon>Spongisporangium</taxon>
    </lineage>
</organism>
<dbReference type="CDD" id="cd07826">
    <property type="entry name" value="SRPBCC_CalC_Aha1-like_9"/>
    <property type="match status" value="1"/>
</dbReference>